<dbReference type="PANTHER" id="PTHR43685:SF2">
    <property type="entry name" value="GLYCOSYLTRANSFERASE 2-LIKE DOMAIN-CONTAINING PROTEIN"/>
    <property type="match status" value="1"/>
</dbReference>
<sequence length="298" mass="35280">MNPLVSVVIPTYNHSDFLKLSLASVINQTYLNWEAIVIDNHSNDNTDEVVSSFGNSKVRLTKIKNNGVISVSRNLGIKEAKGDWISFLDSDDLWFPNKLERVVFEIQKLENQIDVLCNDEYMVHLNQKKKITLNYGPFEDDFYRKMLFYGNRLSTSATTVRKKFLKEKELLFNENQEFVTVEDYDFWLRLAKENARFLFIPEVLGEYTIHNSNQSAALERHLNHLENLVRYHVFHIQEFEKNKNKLWKKFQVKLAFDKAIVYLREKRVVSSIFLIVKFLFKAPFTFLSLFIFKLNHKF</sequence>
<dbReference type="PANTHER" id="PTHR43685">
    <property type="entry name" value="GLYCOSYLTRANSFERASE"/>
    <property type="match status" value="1"/>
</dbReference>
<dbReference type="InterPro" id="IPR029044">
    <property type="entry name" value="Nucleotide-diphossugar_trans"/>
</dbReference>
<reference evidence="1" key="1">
    <citation type="submission" date="2019-09" db="EMBL/GenBank/DDBJ databases">
        <title>Comparative Genomics of Leptospira interrogans Reveals Genome Plasticity - A Common Adaptive Strategy for Survival in Various Hosts.</title>
        <authorList>
            <person name="Ramli S.R."/>
            <person name="Bunk B."/>
            <person name="Goris M."/>
            <person name="Bhuju S."/>
            <person name="Jarek M."/>
            <person name="Sproer C."/>
            <person name="Mustakim S."/>
            <person name="Strommenger B."/>
            <person name="Pessler F."/>
        </authorList>
    </citation>
    <scope>NUCLEOTIDE SEQUENCE</scope>
    <source>
        <strain evidence="1">782</strain>
    </source>
</reference>
<protein>
    <submittedName>
        <fullName evidence="1">Glycosyltransferase</fullName>
    </submittedName>
</protein>
<dbReference type="GeneID" id="61142033"/>
<evidence type="ECO:0000313" key="2">
    <source>
        <dbReference type="Proteomes" id="UP000663124"/>
    </source>
</evidence>
<evidence type="ECO:0000313" key="1">
    <source>
        <dbReference type="EMBL" id="QOI43066.1"/>
    </source>
</evidence>
<dbReference type="Proteomes" id="UP000663124">
    <property type="component" value="Chromosome 1"/>
</dbReference>
<dbReference type="EMBL" id="CP043884">
    <property type="protein sequence ID" value="QOI43066.1"/>
    <property type="molecule type" value="Genomic_DNA"/>
</dbReference>
<name>A0A1X8WST2_LEPIR</name>
<dbReference type="Pfam" id="PF00535">
    <property type="entry name" value="Glycos_transf_2"/>
    <property type="match status" value="1"/>
</dbReference>
<dbReference type="AlphaFoldDB" id="A0A1X8WST2"/>
<organism evidence="1 2">
    <name type="scientific">Leptospira interrogans serovar Canicola</name>
    <dbReference type="NCBI Taxonomy" id="211880"/>
    <lineage>
        <taxon>Bacteria</taxon>
        <taxon>Pseudomonadati</taxon>
        <taxon>Spirochaetota</taxon>
        <taxon>Spirochaetia</taxon>
        <taxon>Leptospirales</taxon>
        <taxon>Leptospiraceae</taxon>
        <taxon>Leptospira</taxon>
    </lineage>
</organism>
<dbReference type="InterPro" id="IPR001173">
    <property type="entry name" value="Glyco_trans_2-like"/>
</dbReference>
<dbReference type="RefSeq" id="WP_001068986.1">
    <property type="nucleotide sequence ID" value="NZ_CP043884.1"/>
</dbReference>
<accession>A0A1X8WST2</accession>
<dbReference type="Gene3D" id="3.90.550.10">
    <property type="entry name" value="Spore Coat Polysaccharide Biosynthesis Protein SpsA, Chain A"/>
    <property type="match status" value="1"/>
</dbReference>
<proteinExistence type="predicted"/>
<dbReference type="SUPFAM" id="SSF53448">
    <property type="entry name" value="Nucleotide-diphospho-sugar transferases"/>
    <property type="match status" value="1"/>
</dbReference>
<dbReference type="FunFam" id="3.90.550.10:FF:000346">
    <property type="entry name" value="Glycosyltransferase"/>
    <property type="match status" value="1"/>
</dbReference>
<gene>
    <name evidence="1" type="ORF">Lepto782_12885</name>
</gene>
<dbReference type="InterPro" id="IPR050834">
    <property type="entry name" value="Glycosyltransf_2"/>
</dbReference>